<evidence type="ECO:0000256" key="1">
    <source>
        <dbReference type="SAM" id="Phobius"/>
    </source>
</evidence>
<dbReference type="RefSeq" id="WP_018359626.1">
    <property type="nucleotide sequence ID" value="NZ_UGTI01000001.1"/>
</dbReference>
<feature type="transmembrane region" description="Helical" evidence="1">
    <location>
        <begin position="67"/>
        <end position="88"/>
    </location>
</feature>
<dbReference type="SUPFAM" id="SSF81343">
    <property type="entry name" value="Fumarate reductase respiratory complex transmembrane subunits"/>
    <property type="match status" value="1"/>
</dbReference>
<proteinExistence type="predicted"/>
<keyword evidence="1" id="KW-1133">Transmembrane helix</keyword>
<evidence type="ECO:0000313" key="3">
    <source>
        <dbReference type="Proteomes" id="UP000254263"/>
    </source>
</evidence>
<dbReference type="Gene3D" id="1.20.1300.10">
    <property type="entry name" value="Fumarate reductase/succinate dehydrogenase, transmembrane subunit"/>
    <property type="match status" value="1"/>
</dbReference>
<feature type="transmembrane region" description="Helical" evidence="1">
    <location>
        <begin position="153"/>
        <end position="175"/>
    </location>
</feature>
<dbReference type="EMBL" id="UGTI01000001">
    <property type="protein sequence ID" value="SUB77111.1"/>
    <property type="molecule type" value="Genomic_DNA"/>
</dbReference>
<accession>A0A379DFJ9</accession>
<feature type="transmembrane region" description="Helical" evidence="1">
    <location>
        <begin position="12"/>
        <end position="31"/>
    </location>
</feature>
<protein>
    <submittedName>
        <fullName evidence="2">Succinate dehydrogenase (Or fumarate reductase) cytochrome b subunit, b558 family</fullName>
    </submittedName>
</protein>
<name>A0A379DFJ9_9PORP</name>
<dbReference type="InterPro" id="IPR011138">
    <property type="entry name" value="Cytochrome_b-558"/>
</dbReference>
<dbReference type="AlphaFoldDB" id="A0A379DFJ9"/>
<reference evidence="2 3" key="1">
    <citation type="submission" date="2018-06" db="EMBL/GenBank/DDBJ databases">
        <authorList>
            <consortium name="Pathogen Informatics"/>
            <person name="Doyle S."/>
        </authorList>
    </citation>
    <scope>NUCLEOTIDE SEQUENCE [LARGE SCALE GENOMIC DNA]</scope>
    <source>
        <strain evidence="2 3">NCTC13100</strain>
    </source>
</reference>
<feature type="transmembrane region" description="Helical" evidence="1">
    <location>
        <begin position="114"/>
        <end position="133"/>
    </location>
</feature>
<dbReference type="Proteomes" id="UP000254263">
    <property type="component" value="Unassembled WGS sequence"/>
</dbReference>
<dbReference type="CDD" id="cd03498">
    <property type="entry name" value="SQR_TypeB_2_TM"/>
    <property type="match status" value="1"/>
</dbReference>
<evidence type="ECO:0000313" key="2">
    <source>
        <dbReference type="EMBL" id="SUB77111.1"/>
    </source>
</evidence>
<feature type="transmembrane region" description="Helical" evidence="1">
    <location>
        <begin position="201"/>
        <end position="225"/>
    </location>
</feature>
<sequence>MWLNKSSIGRKFLMSISGLFLFIFLALHGSLNLMAVYDALHVENGQLTTHLFNQIAEFMSTNLLVQIMVPVLALGFIVHIIYATILTLQNRKARGNDRYGVSSKTPIPWNSQNMFVLGVIVLGVLVLHLYNFFADMQLKEWMGKEAALGFNKIVEVFANPVYTCIYLVWLVALWFHLTHGFWSAFQTIGWNNAIWYKRLKVIGIVLATILVLNFVIVAVYFGFIYNGPVY</sequence>
<keyword evidence="1" id="KW-0472">Membrane</keyword>
<gene>
    <name evidence="2" type="ORF">NCTC13100_00226</name>
</gene>
<organism evidence="2 3">
    <name type="scientific">Porphyromonas macacae</name>
    <dbReference type="NCBI Taxonomy" id="28115"/>
    <lineage>
        <taxon>Bacteria</taxon>
        <taxon>Pseudomonadati</taxon>
        <taxon>Bacteroidota</taxon>
        <taxon>Bacteroidia</taxon>
        <taxon>Bacteroidales</taxon>
        <taxon>Porphyromonadaceae</taxon>
        <taxon>Porphyromonas</taxon>
    </lineage>
</organism>
<dbReference type="GO" id="GO:0016020">
    <property type="term" value="C:membrane"/>
    <property type="evidence" value="ECO:0007669"/>
    <property type="project" value="InterPro"/>
</dbReference>
<dbReference type="InterPro" id="IPR034804">
    <property type="entry name" value="SQR/QFR_C/D"/>
</dbReference>
<keyword evidence="1" id="KW-0812">Transmembrane</keyword>
<dbReference type="NCBIfam" id="TIGR02046">
    <property type="entry name" value="sdhC_b558_fam"/>
    <property type="match status" value="1"/>
</dbReference>